<gene>
    <name evidence="1" type="ORF">PKOR_10785</name>
</gene>
<accession>A0A0E3UXF2</accession>
<evidence type="ECO:0000313" key="2">
    <source>
        <dbReference type="Proteomes" id="UP000033109"/>
    </source>
</evidence>
<dbReference type="STRING" id="400092.PKOR_10785"/>
<dbReference type="SUPFAM" id="SSF81301">
    <property type="entry name" value="Nucleotidyltransferase"/>
    <property type="match status" value="1"/>
</dbReference>
<dbReference type="Proteomes" id="UP000033109">
    <property type="component" value="Chromosome"/>
</dbReference>
<name>A0A0E3UXF2_9BACT</name>
<dbReference type="HOGENOM" id="CLU_120522_2_0_10"/>
<protein>
    <recommendedName>
        <fullName evidence="3">Nucleotidyltransferase family protein</fullName>
    </recommendedName>
</protein>
<dbReference type="OrthoDB" id="121150at2"/>
<keyword evidence="2" id="KW-1185">Reference proteome</keyword>
<organism evidence="1 2">
    <name type="scientific">Pontibacter korlensis</name>
    <dbReference type="NCBI Taxonomy" id="400092"/>
    <lineage>
        <taxon>Bacteria</taxon>
        <taxon>Pseudomonadati</taxon>
        <taxon>Bacteroidota</taxon>
        <taxon>Cytophagia</taxon>
        <taxon>Cytophagales</taxon>
        <taxon>Hymenobacteraceae</taxon>
        <taxon>Pontibacter</taxon>
    </lineage>
</organism>
<reference evidence="1 2" key="1">
    <citation type="journal article" date="2015" name="Sci. Rep.">
        <title>Unraveling adaptation of Pontibacter korlensis to radiation and infertility in desert through complete genome and comparative transcriptomic analysis.</title>
        <authorList>
            <person name="Dai J."/>
            <person name="Dai W."/>
            <person name="Qiu C."/>
            <person name="Yang Z."/>
            <person name="Zhang Y."/>
            <person name="Zhou M."/>
            <person name="Zhang L."/>
            <person name="Fang C."/>
            <person name="Gao Q."/>
            <person name="Yang Q."/>
            <person name="Li X."/>
            <person name="Wang Z."/>
            <person name="Wang Z."/>
            <person name="Jia Z."/>
            <person name="Chen X."/>
        </authorList>
    </citation>
    <scope>NUCLEOTIDE SEQUENCE [LARGE SCALE GENOMIC DNA]</scope>
    <source>
        <strain evidence="1 2">X14-1T</strain>
    </source>
</reference>
<dbReference type="KEGG" id="pko:PKOR_10785"/>
<evidence type="ECO:0008006" key="3">
    <source>
        <dbReference type="Google" id="ProtNLM"/>
    </source>
</evidence>
<dbReference type="PATRIC" id="fig|400092.3.peg.2356"/>
<dbReference type="RefSeq" id="WP_046310693.1">
    <property type="nucleotide sequence ID" value="NZ_CBCSCY010000033.1"/>
</dbReference>
<dbReference type="Pfam" id="PF10706">
    <property type="entry name" value="Aminoglyc_resit"/>
    <property type="match status" value="1"/>
</dbReference>
<dbReference type="Gene3D" id="3.30.460.40">
    <property type="match status" value="1"/>
</dbReference>
<evidence type="ECO:0000313" key="1">
    <source>
        <dbReference type="EMBL" id="AKD03526.1"/>
    </source>
</evidence>
<dbReference type="EMBL" id="CP009621">
    <property type="protein sequence ID" value="AKD03526.1"/>
    <property type="molecule type" value="Genomic_DNA"/>
</dbReference>
<proteinExistence type="predicted"/>
<dbReference type="InterPro" id="IPR019646">
    <property type="entry name" value="Aminoglyc_AdlTrfase"/>
</dbReference>
<sequence length="147" mass="16153">MELTDNFQGFVKLLNTSSAEYIIAGGFAVALYGYPRYTGDIDIWINPSAENATKVLAVLQELGYSEQEVNLEDLTTTDIVVQLGYPPNRIDLATGMAGVEFTSCWASKAAIPFGDTRANFISLKDLKKNKKATARQQDLLDLDNLPN</sequence>
<dbReference type="InterPro" id="IPR043519">
    <property type="entry name" value="NT_sf"/>
</dbReference>
<dbReference type="AlphaFoldDB" id="A0A0E3UXF2"/>